<sequence>QGSPPWGRQRNYQTHGIETDTRIFEWLSRTPSRLFRVSFVKINMDKVWEMLAGTS</sequence>
<accession>A0A0B6ZEF0</accession>
<evidence type="ECO:0000313" key="1">
    <source>
        <dbReference type="EMBL" id="CEK66913.1"/>
    </source>
</evidence>
<evidence type="ECO:0000313" key="2">
    <source>
        <dbReference type="EMBL" id="CEK66914.1"/>
    </source>
</evidence>
<proteinExistence type="predicted"/>
<feature type="non-terminal residue" evidence="1">
    <location>
        <position position="1"/>
    </location>
</feature>
<reference evidence="1" key="1">
    <citation type="submission" date="2014-12" db="EMBL/GenBank/DDBJ databases">
        <title>Insight into the proteome of Arion vulgaris.</title>
        <authorList>
            <person name="Aradska J."/>
            <person name="Bulat T."/>
            <person name="Smidak R."/>
            <person name="Sarate P."/>
            <person name="Gangsoo J."/>
            <person name="Sialana F."/>
            <person name="Bilban M."/>
            <person name="Lubec G."/>
        </authorList>
    </citation>
    <scope>NUCLEOTIDE SEQUENCE</scope>
    <source>
        <tissue evidence="1">Skin</tissue>
    </source>
</reference>
<gene>
    <name evidence="1" type="primary">ORF60656</name>
    <name evidence="2" type="synonym">ORF60657</name>
</gene>
<dbReference type="AlphaFoldDB" id="A0A0B6ZEF0"/>
<name>A0A0B6ZEF0_9EUPU</name>
<protein>
    <submittedName>
        <fullName evidence="1">Uncharacterized protein</fullName>
    </submittedName>
</protein>
<dbReference type="EMBL" id="HACG01020048">
    <property type="protein sequence ID" value="CEK66913.1"/>
    <property type="molecule type" value="Transcribed_RNA"/>
</dbReference>
<dbReference type="EMBL" id="HACG01020049">
    <property type="protein sequence ID" value="CEK66914.1"/>
    <property type="molecule type" value="Transcribed_RNA"/>
</dbReference>
<organism evidence="1">
    <name type="scientific">Arion vulgaris</name>
    <dbReference type="NCBI Taxonomy" id="1028688"/>
    <lineage>
        <taxon>Eukaryota</taxon>
        <taxon>Metazoa</taxon>
        <taxon>Spiralia</taxon>
        <taxon>Lophotrochozoa</taxon>
        <taxon>Mollusca</taxon>
        <taxon>Gastropoda</taxon>
        <taxon>Heterobranchia</taxon>
        <taxon>Euthyneura</taxon>
        <taxon>Panpulmonata</taxon>
        <taxon>Eupulmonata</taxon>
        <taxon>Stylommatophora</taxon>
        <taxon>Helicina</taxon>
        <taxon>Arionoidea</taxon>
        <taxon>Arionidae</taxon>
        <taxon>Arion</taxon>
    </lineage>
</organism>